<keyword evidence="6 10" id="KW-0798">TonB box</keyword>
<proteinExistence type="inferred from homology"/>
<comment type="subcellular location">
    <subcellularLocation>
        <location evidence="1">Cell outer membrane</location>
        <topology evidence="1">Multi-pass membrane protein</topology>
    </subcellularLocation>
</comment>
<feature type="domain" description="TonB-dependent receptor plug" evidence="13">
    <location>
        <begin position="138"/>
        <end position="223"/>
    </location>
</feature>
<dbReference type="Proteomes" id="UP001501126">
    <property type="component" value="Unassembled WGS sequence"/>
</dbReference>
<feature type="chain" id="PRO_5047003862" evidence="11">
    <location>
        <begin position="25"/>
        <end position="803"/>
    </location>
</feature>
<keyword evidence="5 11" id="KW-0732">Signal</keyword>
<keyword evidence="7 10" id="KW-0472">Membrane</keyword>
<dbReference type="Gene3D" id="2.60.40.1120">
    <property type="entry name" value="Carboxypeptidase-like, regulatory domain"/>
    <property type="match status" value="1"/>
</dbReference>
<dbReference type="Gene3D" id="2.40.170.20">
    <property type="entry name" value="TonB-dependent receptor, beta-barrel domain"/>
    <property type="match status" value="1"/>
</dbReference>
<feature type="signal peptide" evidence="11">
    <location>
        <begin position="1"/>
        <end position="24"/>
    </location>
</feature>
<keyword evidence="2" id="KW-0813">Transport</keyword>
<evidence type="ECO:0000259" key="12">
    <source>
        <dbReference type="Pfam" id="PF00593"/>
    </source>
</evidence>
<dbReference type="PANTHER" id="PTHR30069">
    <property type="entry name" value="TONB-DEPENDENT OUTER MEMBRANE RECEPTOR"/>
    <property type="match status" value="1"/>
</dbReference>
<evidence type="ECO:0000256" key="4">
    <source>
        <dbReference type="ARBA" id="ARBA00022692"/>
    </source>
</evidence>
<organism evidence="14 15">
    <name type="scientific">Wandonia haliotis</name>
    <dbReference type="NCBI Taxonomy" id="574963"/>
    <lineage>
        <taxon>Bacteria</taxon>
        <taxon>Pseudomonadati</taxon>
        <taxon>Bacteroidota</taxon>
        <taxon>Flavobacteriia</taxon>
        <taxon>Flavobacteriales</taxon>
        <taxon>Crocinitomicaceae</taxon>
        <taxon>Wandonia</taxon>
    </lineage>
</organism>
<evidence type="ECO:0000256" key="10">
    <source>
        <dbReference type="RuleBase" id="RU003357"/>
    </source>
</evidence>
<dbReference type="InterPro" id="IPR000531">
    <property type="entry name" value="Beta-barrel_TonB"/>
</dbReference>
<dbReference type="Pfam" id="PF07715">
    <property type="entry name" value="Plug"/>
    <property type="match status" value="1"/>
</dbReference>
<evidence type="ECO:0000256" key="5">
    <source>
        <dbReference type="ARBA" id="ARBA00022729"/>
    </source>
</evidence>
<reference evidence="14 15" key="1">
    <citation type="journal article" date="2019" name="Int. J. Syst. Evol. Microbiol.">
        <title>The Global Catalogue of Microorganisms (GCM) 10K type strain sequencing project: providing services to taxonomists for standard genome sequencing and annotation.</title>
        <authorList>
            <consortium name="The Broad Institute Genomics Platform"/>
            <consortium name="The Broad Institute Genome Sequencing Center for Infectious Disease"/>
            <person name="Wu L."/>
            <person name="Ma J."/>
        </authorList>
    </citation>
    <scope>NUCLEOTIDE SEQUENCE [LARGE SCALE GENOMIC DNA]</scope>
    <source>
        <strain evidence="14 15">JCM 16083</strain>
    </source>
</reference>
<dbReference type="InterPro" id="IPR036942">
    <property type="entry name" value="Beta-barrel_TonB_sf"/>
</dbReference>
<accession>A0ABN1MNL1</accession>
<dbReference type="InterPro" id="IPR039426">
    <property type="entry name" value="TonB-dep_rcpt-like"/>
</dbReference>
<evidence type="ECO:0000313" key="14">
    <source>
        <dbReference type="EMBL" id="GAA0874816.1"/>
    </source>
</evidence>
<protein>
    <submittedName>
        <fullName evidence="14">TonB-dependent receptor</fullName>
    </submittedName>
</protein>
<evidence type="ECO:0000256" key="1">
    <source>
        <dbReference type="ARBA" id="ARBA00004571"/>
    </source>
</evidence>
<evidence type="ECO:0000256" key="6">
    <source>
        <dbReference type="ARBA" id="ARBA00023077"/>
    </source>
</evidence>
<feature type="domain" description="TonB-dependent receptor-like beta-barrel" evidence="12">
    <location>
        <begin position="293"/>
        <end position="725"/>
    </location>
</feature>
<dbReference type="PANTHER" id="PTHR30069:SF29">
    <property type="entry name" value="HEMOGLOBIN AND HEMOGLOBIN-HAPTOGLOBIN-BINDING PROTEIN 1-RELATED"/>
    <property type="match status" value="1"/>
</dbReference>
<keyword evidence="15" id="KW-1185">Reference proteome</keyword>
<dbReference type="Gene3D" id="2.170.130.10">
    <property type="entry name" value="TonB-dependent receptor, plug domain"/>
    <property type="match status" value="1"/>
</dbReference>
<sequence>MWYSKTYSFTLLVFVFFTLSTAFAQKYSVSGYVKDGETGETMIGAQVYFPEVNQGVVTNTYGFFSISLPEGRYFCKISFLGFDSYTDTIELLKDISLDISLLPESRVTSEVVVTAVDENKNTESTEMGTISLDVSQMKTLPAFLGEVDVIKTIQLLPGVASANEGAQGFYVRGGGPDQNLVLLDEATVYNASHLFGFFSVFNADAIKNVNLIKGGMPAQFGGRLASVLEVNMNEGNNKRFSVSGGIGVLSSRLTVEGPIVKDKGSFILSGRRTYIDLFMKAFVPESSNFHGSSYFFHDYTAKLNYRISKRDKIYLSGYFGKDKFIFNNAKDDFRVEMPWGNATGVIRWNHLFGEKLFMNISGVFTDYNFQFNSEQDEFKFSLFSGVRDIGGKIDFSYYPTPRHEIKFGTAYTYHVFTPTSVSAESADVVFDTGDIQRIYGQEGAVYIQDDFAVTEWWKINLGLRYSWYQHLGPFERYIKNPGQVNDSSIVYGKNEGIKFYDGWEPRVSTRFMLKDKSSIKAGFNQVTQYIHLASLSSVSLPTDIWFPSTDIARPQRGWQASLGYFRNFFKGMFETSVEVYYKGMKNLIEYREGALPEQTVNDNPDNLLVFGTGRSYGVEFFIRKNIGKLTGWVGYTLSKTERLFPDLQPDYFPAKYDRRHDLSIALTYKLSERWTFGAVFVYASGNTMTLPVSWYLNGEQIMYEYGERNSTRMPAYHRLDFSATWYDKPTRMKKDKATGEKIEVKKKLRSNISMSVYNVYNRQNPYFIYVDTDGSPAGGDFQIGLKQVSLFPIIPSITWNFKF</sequence>
<gene>
    <name evidence="14" type="ORF">GCM10009118_12240</name>
</gene>
<dbReference type="InterPro" id="IPR012910">
    <property type="entry name" value="Plug_dom"/>
</dbReference>
<dbReference type="RefSeq" id="WP_343785735.1">
    <property type="nucleotide sequence ID" value="NZ_BAAAFH010000007.1"/>
</dbReference>
<dbReference type="EMBL" id="BAAAFH010000007">
    <property type="protein sequence ID" value="GAA0874816.1"/>
    <property type="molecule type" value="Genomic_DNA"/>
</dbReference>
<evidence type="ECO:0000256" key="2">
    <source>
        <dbReference type="ARBA" id="ARBA00022448"/>
    </source>
</evidence>
<evidence type="ECO:0000313" key="15">
    <source>
        <dbReference type="Proteomes" id="UP001501126"/>
    </source>
</evidence>
<keyword evidence="4" id="KW-0812">Transmembrane</keyword>
<dbReference type="SUPFAM" id="SSF49464">
    <property type="entry name" value="Carboxypeptidase regulatory domain-like"/>
    <property type="match status" value="1"/>
</dbReference>
<evidence type="ECO:0000256" key="7">
    <source>
        <dbReference type="ARBA" id="ARBA00023136"/>
    </source>
</evidence>
<keyword evidence="8 14" id="KW-0675">Receptor</keyword>
<comment type="caution">
    <text evidence="14">The sequence shown here is derived from an EMBL/GenBank/DDBJ whole genome shotgun (WGS) entry which is preliminary data.</text>
</comment>
<evidence type="ECO:0000256" key="8">
    <source>
        <dbReference type="ARBA" id="ARBA00023170"/>
    </source>
</evidence>
<name>A0ABN1MNL1_9FLAO</name>
<dbReference type="InterPro" id="IPR008969">
    <property type="entry name" value="CarboxyPept-like_regulatory"/>
</dbReference>
<evidence type="ECO:0000259" key="13">
    <source>
        <dbReference type="Pfam" id="PF07715"/>
    </source>
</evidence>
<dbReference type="SUPFAM" id="SSF56935">
    <property type="entry name" value="Porins"/>
    <property type="match status" value="1"/>
</dbReference>
<comment type="similarity">
    <text evidence="10">Belongs to the TonB-dependent receptor family.</text>
</comment>
<dbReference type="Pfam" id="PF00593">
    <property type="entry name" value="TonB_dep_Rec_b-barrel"/>
    <property type="match status" value="1"/>
</dbReference>
<keyword evidence="9" id="KW-0998">Cell outer membrane</keyword>
<dbReference type="InterPro" id="IPR037066">
    <property type="entry name" value="Plug_dom_sf"/>
</dbReference>
<dbReference type="Pfam" id="PF13715">
    <property type="entry name" value="CarbopepD_reg_2"/>
    <property type="match status" value="1"/>
</dbReference>
<evidence type="ECO:0000256" key="3">
    <source>
        <dbReference type="ARBA" id="ARBA00022452"/>
    </source>
</evidence>
<evidence type="ECO:0000256" key="11">
    <source>
        <dbReference type="SAM" id="SignalP"/>
    </source>
</evidence>
<evidence type="ECO:0000256" key="9">
    <source>
        <dbReference type="ARBA" id="ARBA00023237"/>
    </source>
</evidence>
<keyword evidence="3" id="KW-1134">Transmembrane beta strand</keyword>